<gene>
    <name evidence="12" type="ORF">IAB73_02435</name>
</gene>
<evidence type="ECO:0000313" key="13">
    <source>
        <dbReference type="Proteomes" id="UP000886887"/>
    </source>
</evidence>
<dbReference type="InterPro" id="IPR000192">
    <property type="entry name" value="Aminotrans_V_dom"/>
</dbReference>
<dbReference type="GO" id="GO:0031071">
    <property type="term" value="F:cysteine desulfurase activity"/>
    <property type="evidence" value="ECO:0007669"/>
    <property type="project" value="UniProtKB-EC"/>
</dbReference>
<reference evidence="12" key="2">
    <citation type="journal article" date="2021" name="PeerJ">
        <title>Extensive microbial diversity within the chicken gut microbiome revealed by metagenomics and culture.</title>
        <authorList>
            <person name="Gilroy R."/>
            <person name="Ravi A."/>
            <person name="Getino M."/>
            <person name="Pursley I."/>
            <person name="Horton D.L."/>
            <person name="Alikhan N.F."/>
            <person name="Baker D."/>
            <person name="Gharbi K."/>
            <person name="Hall N."/>
            <person name="Watson M."/>
            <person name="Adriaenssens E.M."/>
            <person name="Foster-Nyarko E."/>
            <person name="Jarju S."/>
            <person name="Secka A."/>
            <person name="Antonio M."/>
            <person name="Oren A."/>
            <person name="Chaudhuri R.R."/>
            <person name="La Ragione R."/>
            <person name="Hildebrand F."/>
            <person name="Pallen M.J."/>
        </authorList>
    </citation>
    <scope>NUCLEOTIDE SEQUENCE</scope>
    <source>
        <strain evidence="12">ChiSxjej2B14-6234</strain>
    </source>
</reference>
<evidence type="ECO:0000256" key="1">
    <source>
        <dbReference type="ARBA" id="ARBA00001933"/>
    </source>
</evidence>
<dbReference type="PROSITE" id="PS00595">
    <property type="entry name" value="AA_TRANSFER_CLASS_5"/>
    <property type="match status" value="1"/>
</dbReference>
<organism evidence="12 13">
    <name type="scientific">Candidatus Onthenecus intestinigallinarum</name>
    <dbReference type="NCBI Taxonomy" id="2840875"/>
    <lineage>
        <taxon>Bacteria</taxon>
        <taxon>Bacillati</taxon>
        <taxon>Bacillota</taxon>
        <taxon>Clostridia</taxon>
        <taxon>Eubacteriales</taxon>
        <taxon>Candidatus Onthenecus</taxon>
    </lineage>
</organism>
<comment type="cofactor">
    <cofactor evidence="1 10">
        <name>pyridoxal 5'-phosphate</name>
        <dbReference type="ChEBI" id="CHEBI:597326"/>
    </cofactor>
</comment>
<dbReference type="Gene3D" id="3.90.1150.10">
    <property type="entry name" value="Aspartate Aminotransferase, domain 1"/>
    <property type="match status" value="1"/>
</dbReference>
<dbReference type="Pfam" id="PF00266">
    <property type="entry name" value="Aminotran_5"/>
    <property type="match status" value="1"/>
</dbReference>
<keyword evidence="6" id="KW-0663">Pyridoxal phosphate</keyword>
<dbReference type="PANTHER" id="PTHR11601">
    <property type="entry name" value="CYSTEINE DESULFURYLASE FAMILY MEMBER"/>
    <property type="match status" value="1"/>
</dbReference>
<dbReference type="InterPro" id="IPR015422">
    <property type="entry name" value="PyrdxlP-dep_Trfase_small"/>
</dbReference>
<comment type="catalytic activity">
    <reaction evidence="9">
        <text>(sulfur carrier)-H + L-cysteine = (sulfur carrier)-SH + L-alanine</text>
        <dbReference type="Rhea" id="RHEA:43892"/>
        <dbReference type="Rhea" id="RHEA-COMP:14737"/>
        <dbReference type="Rhea" id="RHEA-COMP:14739"/>
        <dbReference type="ChEBI" id="CHEBI:29917"/>
        <dbReference type="ChEBI" id="CHEBI:35235"/>
        <dbReference type="ChEBI" id="CHEBI:57972"/>
        <dbReference type="ChEBI" id="CHEBI:64428"/>
        <dbReference type="EC" id="2.8.1.7"/>
    </reaction>
</comment>
<protein>
    <recommendedName>
        <fullName evidence="3">cysteine desulfurase</fullName>
        <ecNumber evidence="3">2.8.1.7</ecNumber>
    </recommendedName>
</protein>
<reference evidence="12" key="1">
    <citation type="submission" date="2020-10" db="EMBL/GenBank/DDBJ databases">
        <authorList>
            <person name="Gilroy R."/>
        </authorList>
    </citation>
    <scope>NUCLEOTIDE SEQUENCE</scope>
    <source>
        <strain evidence="12">ChiSxjej2B14-6234</strain>
    </source>
</reference>
<dbReference type="Gene3D" id="3.40.640.10">
    <property type="entry name" value="Type I PLP-dependent aspartate aminotransferase-like (Major domain)"/>
    <property type="match status" value="1"/>
</dbReference>
<dbReference type="PIRSF" id="PIRSF005572">
    <property type="entry name" value="NifS"/>
    <property type="match status" value="1"/>
</dbReference>
<keyword evidence="4" id="KW-0808">Transferase</keyword>
<evidence type="ECO:0000256" key="3">
    <source>
        <dbReference type="ARBA" id="ARBA00012239"/>
    </source>
</evidence>
<keyword evidence="5" id="KW-0479">Metal-binding</keyword>
<evidence type="ECO:0000256" key="4">
    <source>
        <dbReference type="ARBA" id="ARBA00022679"/>
    </source>
</evidence>
<evidence type="ECO:0000313" key="12">
    <source>
        <dbReference type="EMBL" id="HIQ71054.1"/>
    </source>
</evidence>
<accession>A0A9D0Z8E6</accession>
<evidence type="ECO:0000256" key="9">
    <source>
        <dbReference type="ARBA" id="ARBA00050776"/>
    </source>
</evidence>
<dbReference type="AlphaFoldDB" id="A0A9D0Z8E6"/>
<dbReference type="SUPFAM" id="SSF53383">
    <property type="entry name" value="PLP-dependent transferases"/>
    <property type="match status" value="1"/>
</dbReference>
<evidence type="ECO:0000256" key="6">
    <source>
        <dbReference type="ARBA" id="ARBA00022898"/>
    </source>
</evidence>
<name>A0A9D0Z8E6_9FIRM</name>
<dbReference type="Gene3D" id="1.10.260.50">
    <property type="match status" value="1"/>
</dbReference>
<evidence type="ECO:0000256" key="7">
    <source>
        <dbReference type="ARBA" id="ARBA00023004"/>
    </source>
</evidence>
<comment type="similarity">
    <text evidence="2">Belongs to the class-V pyridoxal-phosphate-dependent aminotransferase family. NifS/IscS subfamily.</text>
</comment>
<dbReference type="InterPro" id="IPR020578">
    <property type="entry name" value="Aminotrans_V_PyrdxlP_BS"/>
</dbReference>
<dbReference type="InterPro" id="IPR015421">
    <property type="entry name" value="PyrdxlP-dep_Trfase_major"/>
</dbReference>
<dbReference type="InterPro" id="IPR016454">
    <property type="entry name" value="Cysteine_dSase"/>
</dbReference>
<comment type="caution">
    <text evidence="12">The sequence shown here is derived from an EMBL/GenBank/DDBJ whole genome shotgun (WGS) entry which is preliminary data.</text>
</comment>
<evidence type="ECO:0000256" key="2">
    <source>
        <dbReference type="ARBA" id="ARBA00006490"/>
    </source>
</evidence>
<evidence type="ECO:0000256" key="8">
    <source>
        <dbReference type="ARBA" id="ARBA00023014"/>
    </source>
</evidence>
<feature type="domain" description="Aminotransferase class V" evidence="11">
    <location>
        <begin position="3"/>
        <end position="367"/>
    </location>
</feature>
<dbReference type="Proteomes" id="UP000886887">
    <property type="component" value="Unassembled WGS sequence"/>
</dbReference>
<evidence type="ECO:0000256" key="10">
    <source>
        <dbReference type="RuleBase" id="RU004504"/>
    </source>
</evidence>
<evidence type="ECO:0000259" key="11">
    <source>
        <dbReference type="Pfam" id="PF00266"/>
    </source>
</evidence>
<dbReference type="GO" id="GO:0051536">
    <property type="term" value="F:iron-sulfur cluster binding"/>
    <property type="evidence" value="ECO:0007669"/>
    <property type="project" value="UniProtKB-KW"/>
</dbReference>
<dbReference type="EMBL" id="DVFJ01000006">
    <property type="protein sequence ID" value="HIQ71054.1"/>
    <property type="molecule type" value="Genomic_DNA"/>
</dbReference>
<dbReference type="InterPro" id="IPR015424">
    <property type="entry name" value="PyrdxlP-dep_Trfase"/>
</dbReference>
<keyword evidence="8" id="KW-0411">Iron-sulfur</keyword>
<dbReference type="PANTHER" id="PTHR11601:SF34">
    <property type="entry name" value="CYSTEINE DESULFURASE"/>
    <property type="match status" value="1"/>
</dbReference>
<evidence type="ECO:0000256" key="5">
    <source>
        <dbReference type="ARBA" id="ARBA00022723"/>
    </source>
</evidence>
<dbReference type="GO" id="GO:0046872">
    <property type="term" value="F:metal ion binding"/>
    <property type="evidence" value="ECO:0007669"/>
    <property type="project" value="UniProtKB-KW"/>
</dbReference>
<keyword evidence="7" id="KW-0408">Iron</keyword>
<dbReference type="EC" id="2.8.1.7" evidence="3"/>
<proteinExistence type="inferred from homology"/>
<sequence length="385" mass="40539">MEIYLDNSATTRPFDAVVDAVCACMRDTFYNASAAYRPAVDAERRMRAVRGQIARALGAREDEVVFVSGGTEADNLAILGTAALQRKPMRFLCSAVEHPAVLEAMARVKEMGHDVRTLPVTSRGVLDLDAAEALLSPDTALVSVMQVNNETGAVQPIAALRALMDRLCPGARLHVDGVQGFLRVPVSLSALRVDLYALSAHKIHGPKGVGALVVRKGTRLAPVLLGGGQEGGLRSGTYNTPGIAGMGAAVEAFSALEDPCGRMARLKDALAQRLLAGVPGARINGPLPGEPDAAPHILNVSFPNVRGEVLLHALEGQGIYVSTGSACSSHGRKVSQGLRALGLSPQQAEGAIRFSLSPMNTPQEIERAADAAIAAHAQLSQFRRR</sequence>